<protein>
    <recommendedName>
        <fullName evidence="3">PGG domain-containing protein</fullName>
    </recommendedName>
</protein>
<dbReference type="AlphaFoldDB" id="A0A9R1BY30"/>
<dbReference type="GO" id="GO:0016020">
    <property type="term" value="C:membrane"/>
    <property type="evidence" value="ECO:0007669"/>
    <property type="project" value="TreeGrafter"/>
</dbReference>
<keyword evidence="2" id="KW-1133">Transmembrane helix</keyword>
<evidence type="ECO:0000313" key="4">
    <source>
        <dbReference type="EMBL" id="VAI85285.1"/>
    </source>
</evidence>
<feature type="compositionally biased region" description="Polar residues" evidence="1">
    <location>
        <begin position="514"/>
        <end position="528"/>
    </location>
</feature>
<evidence type="ECO:0000256" key="1">
    <source>
        <dbReference type="SAM" id="MobiDB-lite"/>
    </source>
</evidence>
<evidence type="ECO:0000256" key="2">
    <source>
        <dbReference type="SAM" id="Phobius"/>
    </source>
</evidence>
<feature type="transmembrane region" description="Helical" evidence="2">
    <location>
        <begin position="455"/>
        <end position="474"/>
    </location>
</feature>
<keyword evidence="2" id="KW-0812">Transmembrane</keyword>
<feature type="transmembrane region" description="Helical" evidence="2">
    <location>
        <begin position="200"/>
        <end position="217"/>
    </location>
</feature>
<proteinExistence type="predicted"/>
<sequence>MLDLDHSTHRFMLELDPQKDYRQRNPLSSPEPPESEGIIQLRRAHYLVLLLATVAATITYQAGMNPPGGFWPDDRDGHKGGDPVLVTTHPRRYRAFFYCNSAALVASVVVIIMVQSKHLTSSAVHKSHGLEAAMILDLLSLMAAYAVGCARDVSTSLHVVALAGAVLVYVVIHIALFTLDHKGDSRGDDKEEEKMLKRRKVLLLLAILAATITYQAGLTPPGGFWVDEDVPGGHTAGYPVLSTGYPRRYATFFYCNAASFMSSIAVIILLVNPNLYRLGIRCYALYVCAVAGLFGLMAAYAAGSSRHLRTSIFMISLVAVVVTFIILLLLAFHFKFNKGLGLGSAHETKETPKGKEGNKKRYTKRKYLMLVGILVASVTYQAGLTPPGGVWPDGSDGHAAGNPVLRDSNKQRYRLFFYSNSVSFLASIVVILLLLLDETLFDPKQELESDDLHLLWVAQSSILLALLGLLWAYASGCSREWKTSGYVVALAVAVLLYMAIHVALSCHDKKGKKTPQQDGKSPGKQCSSEDGEGKLERVQSEINTV</sequence>
<feature type="transmembrane region" description="Helical" evidence="2">
    <location>
        <begin position="367"/>
        <end position="384"/>
    </location>
</feature>
<dbReference type="OMA" id="CARRWET"/>
<feature type="domain" description="PGG" evidence="3">
    <location>
        <begin position="41"/>
        <end position="151"/>
    </location>
</feature>
<dbReference type="Gramene" id="TRITD7Bv1G052150.1">
    <property type="protein sequence ID" value="TRITD7Bv1G052150.1"/>
    <property type="gene ID" value="TRITD7Bv1G052150"/>
</dbReference>
<dbReference type="PANTHER" id="PTHR24177">
    <property type="entry name" value="CASKIN"/>
    <property type="match status" value="1"/>
</dbReference>
<keyword evidence="5" id="KW-1185">Reference proteome</keyword>
<reference evidence="4 5" key="1">
    <citation type="submission" date="2017-09" db="EMBL/GenBank/DDBJ databases">
        <authorList>
            <consortium name="International Durum Wheat Genome Sequencing Consortium (IDWGSC)"/>
            <person name="Milanesi L."/>
        </authorList>
    </citation>
    <scope>NUCLEOTIDE SEQUENCE [LARGE SCALE GENOMIC DNA]</scope>
    <source>
        <strain evidence="5">cv. Svevo</strain>
    </source>
</reference>
<name>A0A9R1BY30_TRITD</name>
<gene>
    <name evidence="4" type="ORF">TRITD_7Bv1G052150</name>
</gene>
<dbReference type="InterPro" id="IPR026961">
    <property type="entry name" value="PGG_dom"/>
</dbReference>
<feature type="transmembrane region" description="Helical" evidence="2">
    <location>
        <begin position="95"/>
        <end position="116"/>
    </location>
</feature>
<feature type="domain" description="PGG" evidence="3">
    <location>
        <begin position="193"/>
        <end position="306"/>
    </location>
</feature>
<evidence type="ECO:0000313" key="5">
    <source>
        <dbReference type="Proteomes" id="UP000324705"/>
    </source>
</evidence>
<feature type="transmembrane region" description="Helical" evidence="2">
    <location>
        <begin position="283"/>
        <end position="302"/>
    </location>
</feature>
<dbReference type="EMBL" id="LT934124">
    <property type="protein sequence ID" value="VAI85285.1"/>
    <property type="molecule type" value="Genomic_DNA"/>
</dbReference>
<feature type="region of interest" description="Disordered" evidence="1">
    <location>
        <begin position="509"/>
        <end position="545"/>
    </location>
</feature>
<accession>A0A9R1BY30</accession>
<feature type="transmembrane region" description="Helical" evidence="2">
    <location>
        <begin position="308"/>
        <end position="332"/>
    </location>
</feature>
<dbReference type="Proteomes" id="UP000324705">
    <property type="component" value="Chromosome 7B"/>
</dbReference>
<feature type="transmembrane region" description="Helical" evidence="2">
    <location>
        <begin position="128"/>
        <end position="147"/>
    </location>
</feature>
<feature type="transmembrane region" description="Helical" evidence="2">
    <location>
        <begin position="415"/>
        <end position="435"/>
    </location>
</feature>
<feature type="transmembrane region" description="Helical" evidence="2">
    <location>
        <begin position="44"/>
        <end position="63"/>
    </location>
</feature>
<dbReference type="PANTHER" id="PTHR24177:SF432">
    <property type="entry name" value="OS06G0286146 PROTEIN"/>
    <property type="match status" value="1"/>
</dbReference>
<dbReference type="Pfam" id="PF13962">
    <property type="entry name" value="PGG"/>
    <property type="match status" value="3"/>
</dbReference>
<evidence type="ECO:0000259" key="3">
    <source>
        <dbReference type="Pfam" id="PF13962"/>
    </source>
</evidence>
<feature type="transmembrane region" description="Helical" evidence="2">
    <location>
        <begin position="486"/>
        <end position="504"/>
    </location>
</feature>
<organism evidence="4 5">
    <name type="scientific">Triticum turgidum subsp. durum</name>
    <name type="common">Durum wheat</name>
    <name type="synonym">Triticum durum</name>
    <dbReference type="NCBI Taxonomy" id="4567"/>
    <lineage>
        <taxon>Eukaryota</taxon>
        <taxon>Viridiplantae</taxon>
        <taxon>Streptophyta</taxon>
        <taxon>Embryophyta</taxon>
        <taxon>Tracheophyta</taxon>
        <taxon>Spermatophyta</taxon>
        <taxon>Magnoliopsida</taxon>
        <taxon>Liliopsida</taxon>
        <taxon>Poales</taxon>
        <taxon>Poaceae</taxon>
        <taxon>BOP clade</taxon>
        <taxon>Pooideae</taxon>
        <taxon>Triticodae</taxon>
        <taxon>Triticeae</taxon>
        <taxon>Triticinae</taxon>
        <taxon>Triticum</taxon>
    </lineage>
</organism>
<feature type="domain" description="PGG" evidence="3">
    <location>
        <begin position="361"/>
        <end position="479"/>
    </location>
</feature>
<keyword evidence="2" id="KW-0472">Membrane</keyword>
<feature type="transmembrane region" description="Helical" evidence="2">
    <location>
        <begin position="159"/>
        <end position="179"/>
    </location>
</feature>
<feature type="transmembrane region" description="Helical" evidence="2">
    <location>
        <begin position="249"/>
        <end position="271"/>
    </location>
</feature>